<evidence type="ECO:0008006" key="4">
    <source>
        <dbReference type="Google" id="ProtNLM"/>
    </source>
</evidence>
<feature type="transmembrane region" description="Helical" evidence="1">
    <location>
        <begin position="154"/>
        <end position="174"/>
    </location>
</feature>
<reference evidence="3" key="1">
    <citation type="journal article" date="2019" name="Int. J. Syst. Evol. Microbiol.">
        <title>The Global Catalogue of Microorganisms (GCM) 10K type strain sequencing project: providing services to taxonomists for standard genome sequencing and annotation.</title>
        <authorList>
            <consortium name="The Broad Institute Genomics Platform"/>
            <consortium name="The Broad Institute Genome Sequencing Center for Infectious Disease"/>
            <person name="Wu L."/>
            <person name="Ma J."/>
        </authorList>
    </citation>
    <scope>NUCLEOTIDE SEQUENCE [LARGE SCALE GENOMIC DNA]</scope>
    <source>
        <strain evidence="3">CCUG 50754</strain>
    </source>
</reference>
<sequence>MTLDLFTVTMLTALVVVITSVIFIVETLVRKEEGAGRLWALAFLAGLLTVLAYLVWSASPGSWWAVAVGNGAFVATMASMWLGCRKYNDRPITIASIVAVAGVSATAGAVLIAGPLGGDWAGALVMFVGVTVFAGLGAAECLRGEMRATPTSWGLAFALGIESLYFFIRSIVFLAVGPEDPLFVTWFDTVSTSFFTITLSIVAVVVTSVLLVGRGRTGAARGARNVTLSDDDVLPETSFVHVLLGMSARARRRSELVAVVSVRIDELPAIATAFGSEAAANVSAAFRAVVRRFAPTSAFVGEDGPTGLLVGIQPQSATSASRAAMVIRRGLFDELSGVVGAVLPVVGVGVAVSDSVGYEPADLVRAANSAASRAAADPEATVIVAPGPGQRVSR</sequence>
<organism evidence="2 3">
    <name type="scientific">Microbacterium koreense</name>
    <dbReference type="NCBI Taxonomy" id="323761"/>
    <lineage>
        <taxon>Bacteria</taxon>
        <taxon>Bacillati</taxon>
        <taxon>Actinomycetota</taxon>
        <taxon>Actinomycetes</taxon>
        <taxon>Micrococcales</taxon>
        <taxon>Microbacteriaceae</taxon>
        <taxon>Microbacterium</taxon>
    </lineage>
</organism>
<keyword evidence="1" id="KW-1133">Transmembrane helix</keyword>
<protein>
    <recommendedName>
        <fullName evidence="4">GGDEF domain-containing protein</fullName>
    </recommendedName>
</protein>
<feature type="transmembrane region" description="Helical" evidence="1">
    <location>
        <begin position="62"/>
        <end position="82"/>
    </location>
</feature>
<comment type="caution">
    <text evidence="2">The sequence shown here is derived from an EMBL/GenBank/DDBJ whole genome shotgun (WGS) entry which is preliminary data.</text>
</comment>
<proteinExistence type="predicted"/>
<gene>
    <name evidence="2" type="ORF">ACFQZV_10540</name>
</gene>
<dbReference type="InterPro" id="IPR043128">
    <property type="entry name" value="Rev_trsase/Diguanyl_cyclase"/>
</dbReference>
<dbReference type="Gene3D" id="3.30.70.270">
    <property type="match status" value="1"/>
</dbReference>
<feature type="transmembrane region" description="Helical" evidence="1">
    <location>
        <begin position="38"/>
        <end position="56"/>
    </location>
</feature>
<feature type="transmembrane region" description="Helical" evidence="1">
    <location>
        <begin position="194"/>
        <end position="212"/>
    </location>
</feature>
<keyword evidence="1" id="KW-0472">Membrane</keyword>
<feature type="transmembrane region" description="Helical" evidence="1">
    <location>
        <begin position="120"/>
        <end position="142"/>
    </location>
</feature>
<dbReference type="Proteomes" id="UP001597042">
    <property type="component" value="Unassembled WGS sequence"/>
</dbReference>
<accession>A0ABW2ZU08</accession>
<name>A0ABW2ZU08_9MICO</name>
<evidence type="ECO:0000256" key="1">
    <source>
        <dbReference type="SAM" id="Phobius"/>
    </source>
</evidence>
<dbReference type="EMBL" id="JBHTIM010000001">
    <property type="protein sequence ID" value="MFD0781729.1"/>
    <property type="molecule type" value="Genomic_DNA"/>
</dbReference>
<evidence type="ECO:0000313" key="2">
    <source>
        <dbReference type="EMBL" id="MFD0781729.1"/>
    </source>
</evidence>
<feature type="transmembrane region" description="Helical" evidence="1">
    <location>
        <begin position="6"/>
        <end position="26"/>
    </location>
</feature>
<dbReference type="RefSeq" id="WP_378749308.1">
    <property type="nucleotide sequence ID" value="NZ_JBHSSV010000001.1"/>
</dbReference>
<feature type="transmembrane region" description="Helical" evidence="1">
    <location>
        <begin position="94"/>
        <end position="114"/>
    </location>
</feature>
<keyword evidence="3" id="KW-1185">Reference proteome</keyword>
<evidence type="ECO:0000313" key="3">
    <source>
        <dbReference type="Proteomes" id="UP001597042"/>
    </source>
</evidence>
<keyword evidence="1" id="KW-0812">Transmembrane</keyword>